<accession>A0A6M3LGB7</accession>
<reference evidence="1" key="1">
    <citation type="submission" date="2020-03" db="EMBL/GenBank/DDBJ databases">
        <title>The deep terrestrial virosphere.</title>
        <authorList>
            <person name="Holmfeldt K."/>
            <person name="Nilsson E."/>
            <person name="Simone D."/>
            <person name="Lopez-Fernandez M."/>
            <person name="Wu X."/>
            <person name="de Brujin I."/>
            <person name="Lundin D."/>
            <person name="Andersson A."/>
            <person name="Bertilsson S."/>
            <person name="Dopson M."/>
        </authorList>
    </citation>
    <scope>NUCLEOTIDE SEQUENCE</scope>
    <source>
        <strain evidence="1">MM415B04089</strain>
    </source>
</reference>
<gene>
    <name evidence="1" type="ORF">MM415B04089_0009</name>
</gene>
<sequence>MSLKEATEYLIRTYPHENFLLRDSCPKCGVNWKSIQEDVEIESLGSESLAQALCIISNCDLCKIKFSRLLRNKGLEV</sequence>
<dbReference type="AlphaFoldDB" id="A0A6M3LGB7"/>
<organism evidence="1">
    <name type="scientific">viral metagenome</name>
    <dbReference type="NCBI Taxonomy" id="1070528"/>
    <lineage>
        <taxon>unclassified sequences</taxon>
        <taxon>metagenomes</taxon>
        <taxon>organismal metagenomes</taxon>
    </lineage>
</organism>
<dbReference type="EMBL" id="MT143184">
    <property type="protein sequence ID" value="QJA93880.1"/>
    <property type="molecule type" value="Genomic_DNA"/>
</dbReference>
<name>A0A6M3LGB7_9ZZZZ</name>
<proteinExistence type="predicted"/>
<evidence type="ECO:0000313" key="1">
    <source>
        <dbReference type="EMBL" id="QJA93880.1"/>
    </source>
</evidence>
<protein>
    <submittedName>
        <fullName evidence="1">Uncharacterized protein</fullName>
    </submittedName>
</protein>